<dbReference type="PANTHER" id="PTHR10963:SF24">
    <property type="entry name" value="GLYCOSIDASE C21B10.07-RELATED"/>
    <property type="match status" value="1"/>
</dbReference>
<dbReference type="GO" id="GO:0004553">
    <property type="term" value="F:hydrolase activity, hydrolyzing O-glycosyl compounds"/>
    <property type="evidence" value="ECO:0007669"/>
    <property type="project" value="InterPro"/>
</dbReference>
<evidence type="ECO:0000313" key="3">
    <source>
        <dbReference type="EMBL" id="KAF9458751.1"/>
    </source>
</evidence>
<dbReference type="InterPro" id="IPR000757">
    <property type="entry name" value="Beta-glucanase-like"/>
</dbReference>
<feature type="region of interest" description="Disordered" evidence="1">
    <location>
        <begin position="1"/>
        <end position="20"/>
    </location>
</feature>
<evidence type="ECO:0000256" key="1">
    <source>
        <dbReference type="SAM" id="MobiDB-lite"/>
    </source>
</evidence>
<protein>
    <submittedName>
        <fullName evidence="3">Concanavalin A-like lectin/glucanase domain-containing protein</fullName>
    </submittedName>
</protein>
<comment type="caution">
    <text evidence="3">The sequence shown here is derived from an EMBL/GenBank/DDBJ whole genome shotgun (WGS) entry which is preliminary data.</text>
</comment>
<dbReference type="InterPro" id="IPR050546">
    <property type="entry name" value="Glycosyl_Hydrlase_16"/>
</dbReference>
<dbReference type="Pfam" id="PF26113">
    <property type="entry name" value="GH16_XgeA"/>
    <property type="match status" value="1"/>
</dbReference>
<evidence type="ECO:0000313" key="4">
    <source>
        <dbReference type="Proteomes" id="UP000807353"/>
    </source>
</evidence>
<feature type="compositionally biased region" description="Low complexity" evidence="1">
    <location>
        <begin position="112"/>
        <end position="123"/>
    </location>
</feature>
<dbReference type="OrthoDB" id="192832at2759"/>
<feature type="compositionally biased region" description="Polar residues" evidence="1">
    <location>
        <begin position="124"/>
        <end position="139"/>
    </location>
</feature>
<gene>
    <name evidence="3" type="ORF">BDZ94DRAFT_1325296</name>
</gene>
<dbReference type="GO" id="GO:0009251">
    <property type="term" value="P:glucan catabolic process"/>
    <property type="evidence" value="ECO:0007669"/>
    <property type="project" value="TreeGrafter"/>
</dbReference>
<dbReference type="EMBL" id="MU150332">
    <property type="protein sequence ID" value="KAF9458751.1"/>
    <property type="molecule type" value="Genomic_DNA"/>
</dbReference>
<accession>A0A9P6CAS5</accession>
<proteinExistence type="predicted"/>
<organism evidence="3 4">
    <name type="scientific">Collybia nuda</name>
    <dbReference type="NCBI Taxonomy" id="64659"/>
    <lineage>
        <taxon>Eukaryota</taxon>
        <taxon>Fungi</taxon>
        <taxon>Dikarya</taxon>
        <taxon>Basidiomycota</taxon>
        <taxon>Agaricomycotina</taxon>
        <taxon>Agaricomycetes</taxon>
        <taxon>Agaricomycetidae</taxon>
        <taxon>Agaricales</taxon>
        <taxon>Tricholomatineae</taxon>
        <taxon>Clitocybaceae</taxon>
        <taxon>Collybia</taxon>
    </lineage>
</organism>
<dbReference type="InterPro" id="IPR013320">
    <property type="entry name" value="ConA-like_dom_sf"/>
</dbReference>
<name>A0A9P6CAS5_9AGAR</name>
<feature type="domain" description="GH16" evidence="2">
    <location>
        <begin position="125"/>
        <end position="422"/>
    </location>
</feature>
<dbReference type="Proteomes" id="UP000807353">
    <property type="component" value="Unassembled WGS sequence"/>
</dbReference>
<dbReference type="PANTHER" id="PTHR10963">
    <property type="entry name" value="GLYCOSYL HYDROLASE-RELATED"/>
    <property type="match status" value="1"/>
</dbReference>
<dbReference type="Gene3D" id="2.60.120.200">
    <property type="match status" value="1"/>
</dbReference>
<evidence type="ECO:0000259" key="2">
    <source>
        <dbReference type="PROSITE" id="PS51762"/>
    </source>
</evidence>
<dbReference type="PROSITE" id="PS51762">
    <property type="entry name" value="GH16_2"/>
    <property type="match status" value="1"/>
</dbReference>
<keyword evidence="4" id="KW-1185">Reference proteome</keyword>
<reference evidence="3" key="1">
    <citation type="submission" date="2020-11" db="EMBL/GenBank/DDBJ databases">
        <authorList>
            <consortium name="DOE Joint Genome Institute"/>
            <person name="Ahrendt S."/>
            <person name="Riley R."/>
            <person name="Andreopoulos W."/>
            <person name="Labutti K."/>
            <person name="Pangilinan J."/>
            <person name="Ruiz-Duenas F.J."/>
            <person name="Barrasa J.M."/>
            <person name="Sanchez-Garcia M."/>
            <person name="Camarero S."/>
            <person name="Miyauchi S."/>
            <person name="Serrano A."/>
            <person name="Linde D."/>
            <person name="Babiker R."/>
            <person name="Drula E."/>
            <person name="Ayuso-Fernandez I."/>
            <person name="Pacheco R."/>
            <person name="Padilla G."/>
            <person name="Ferreira P."/>
            <person name="Barriuso J."/>
            <person name="Kellner H."/>
            <person name="Castanera R."/>
            <person name="Alfaro M."/>
            <person name="Ramirez L."/>
            <person name="Pisabarro A.G."/>
            <person name="Kuo A."/>
            <person name="Tritt A."/>
            <person name="Lipzen A."/>
            <person name="He G."/>
            <person name="Yan M."/>
            <person name="Ng V."/>
            <person name="Cullen D."/>
            <person name="Martin F."/>
            <person name="Rosso M.-N."/>
            <person name="Henrissat B."/>
            <person name="Hibbett D."/>
            <person name="Martinez A.T."/>
            <person name="Grigoriev I.V."/>
        </authorList>
    </citation>
    <scope>NUCLEOTIDE SEQUENCE</scope>
    <source>
        <strain evidence="3">CBS 247.69</strain>
    </source>
</reference>
<dbReference type="CDD" id="cd02181">
    <property type="entry name" value="GH16_fungal_Lam16A_glucanase"/>
    <property type="match status" value="1"/>
</dbReference>
<sequence>MGMTGPQRVTVSHANRCGPRLPPQPPAMRCFKFLPLNFILVIADSLPFQTCVSRSTQLGQGTGRRSWSFIGDLQVALSRIFVAQPRPKTAYCKLENPNRLSNIVSSGTGNATSISTTQTPSSTMRSSSLTPKPTNLPPASSSWKIFQTYEGNSFFDGWQFTTGEDKTHGSYLRMPNIIYTILSLWIGTVEYVDQNTARESGILNINSEGNAVMRVETTGIVPNTRKSIRITTNAQFDGGLVIMDSVHMPTGCATWPAFWTNGPNWPAGGEIDIVEGVHDYSNNQAAIHTNPGCTLPTDNTSFLNISGSVIGGIDCATATTGNQGCGIRASSGDTYGAGFNANGGGVYAMKWDATGVATYFFPRGAEPADITADAPQPNSWGTAQARWPSTSCDAFQFFNNHHVIFDTTLCGDWAGAVWMSSGIPGQEQSCAQRTGFTTCEAFVRANGSAFTEAYWEVKSVKIYQFSG</sequence>
<dbReference type="AlphaFoldDB" id="A0A9P6CAS5"/>
<feature type="region of interest" description="Disordered" evidence="1">
    <location>
        <begin position="104"/>
        <end position="139"/>
    </location>
</feature>
<dbReference type="SUPFAM" id="SSF49899">
    <property type="entry name" value="Concanavalin A-like lectins/glucanases"/>
    <property type="match status" value="1"/>
</dbReference>